<protein>
    <recommendedName>
        <fullName evidence="1">N-acetyltransferase domain-containing protein</fullName>
    </recommendedName>
</protein>
<evidence type="ECO:0000313" key="2">
    <source>
        <dbReference type="EMBL" id="CAF1081836.1"/>
    </source>
</evidence>
<evidence type="ECO:0000313" key="6">
    <source>
        <dbReference type="Proteomes" id="UP000663855"/>
    </source>
</evidence>
<dbReference type="Gene3D" id="3.40.630.30">
    <property type="match status" value="1"/>
</dbReference>
<dbReference type="EMBL" id="CAJNOV010001862">
    <property type="protein sequence ID" value="CAF1081836.1"/>
    <property type="molecule type" value="Genomic_DNA"/>
</dbReference>
<evidence type="ECO:0000259" key="1">
    <source>
        <dbReference type="PROSITE" id="PS51186"/>
    </source>
</evidence>
<dbReference type="EMBL" id="CAJOBI010098275">
    <property type="protein sequence ID" value="CAF4575400.1"/>
    <property type="molecule type" value="Genomic_DNA"/>
</dbReference>
<accession>A0A814MNF5</accession>
<dbReference type="Pfam" id="PF13302">
    <property type="entry name" value="Acetyltransf_3"/>
    <property type="match status" value="1"/>
</dbReference>
<dbReference type="Proteomes" id="UP000663824">
    <property type="component" value="Unassembled WGS sequence"/>
</dbReference>
<dbReference type="InterPro" id="IPR000182">
    <property type="entry name" value="GNAT_dom"/>
</dbReference>
<evidence type="ECO:0000313" key="4">
    <source>
        <dbReference type="EMBL" id="CAF4575400.1"/>
    </source>
</evidence>
<dbReference type="EMBL" id="CAJNRE010000953">
    <property type="protein sequence ID" value="CAF1933967.1"/>
    <property type="molecule type" value="Genomic_DNA"/>
</dbReference>
<dbReference type="PROSITE" id="PS51186">
    <property type="entry name" value="GNAT"/>
    <property type="match status" value="1"/>
</dbReference>
<dbReference type="InterPro" id="IPR051531">
    <property type="entry name" value="N-acetyltransferase"/>
</dbReference>
<evidence type="ECO:0000313" key="3">
    <source>
        <dbReference type="EMBL" id="CAF1933967.1"/>
    </source>
</evidence>
<sequence length="243" mass="27906">MFPSNSVNVSCFDEIVKTNSVTIPSYLGRLILRTHHDDDTANLALVFSDSFSRKHLSFLQPPNGWGDERERNNDKQWTEQDFLHRVKVQTEARTNGKSCVLNIVLLATTSNEKNDRCIGTTGFVKIDGNTGYLGIITHRDTTRMGYATEALYTSIVFAFEKLGINKIVMYTDEKNEEMRGWCEKTAGLKLFDKNPMEINGYAFTECEYQFNLDEWNHSIKKTLEFKMNKINKNEKLSSISTEE</sequence>
<evidence type="ECO:0000313" key="5">
    <source>
        <dbReference type="EMBL" id="CAF5055462.1"/>
    </source>
</evidence>
<dbReference type="Proteomes" id="UP000676336">
    <property type="component" value="Unassembled WGS sequence"/>
</dbReference>
<dbReference type="EMBL" id="CAJOBH010227080">
    <property type="protein sequence ID" value="CAF5055462.1"/>
    <property type="molecule type" value="Genomic_DNA"/>
</dbReference>
<dbReference type="SUPFAM" id="SSF55729">
    <property type="entry name" value="Acyl-CoA N-acyltransferases (Nat)"/>
    <property type="match status" value="1"/>
</dbReference>
<dbReference type="GO" id="GO:0016747">
    <property type="term" value="F:acyltransferase activity, transferring groups other than amino-acyl groups"/>
    <property type="evidence" value="ECO:0007669"/>
    <property type="project" value="InterPro"/>
</dbReference>
<dbReference type="PANTHER" id="PTHR43792">
    <property type="entry name" value="GNAT FAMILY, PUTATIVE (AFU_ORTHOLOGUE AFUA_3G00765)-RELATED-RELATED"/>
    <property type="match status" value="1"/>
</dbReference>
<proteinExistence type="predicted"/>
<dbReference type="AlphaFoldDB" id="A0A814MNF5"/>
<reference evidence="2" key="1">
    <citation type="submission" date="2021-02" db="EMBL/GenBank/DDBJ databases">
        <authorList>
            <person name="Nowell W R."/>
        </authorList>
    </citation>
    <scope>NUCLEOTIDE SEQUENCE</scope>
</reference>
<comment type="caution">
    <text evidence="2">The sequence shown here is derived from an EMBL/GenBank/DDBJ whole genome shotgun (WGS) entry which is preliminary data.</text>
</comment>
<organism evidence="2 6">
    <name type="scientific">Rotaria magnacalcarata</name>
    <dbReference type="NCBI Taxonomy" id="392030"/>
    <lineage>
        <taxon>Eukaryota</taxon>
        <taxon>Metazoa</taxon>
        <taxon>Spiralia</taxon>
        <taxon>Gnathifera</taxon>
        <taxon>Rotifera</taxon>
        <taxon>Eurotatoria</taxon>
        <taxon>Bdelloidea</taxon>
        <taxon>Philodinida</taxon>
        <taxon>Philodinidae</taxon>
        <taxon>Rotaria</taxon>
    </lineage>
</organism>
<dbReference type="Proteomes" id="UP000681967">
    <property type="component" value="Unassembled WGS sequence"/>
</dbReference>
<dbReference type="Proteomes" id="UP000663855">
    <property type="component" value="Unassembled WGS sequence"/>
</dbReference>
<feature type="domain" description="N-acetyltransferase" evidence="1">
    <location>
        <begin position="30"/>
        <end position="224"/>
    </location>
</feature>
<gene>
    <name evidence="5" type="ORF">BYL167_LOCUS58613</name>
    <name evidence="2" type="ORF">CJN711_LOCUS6237</name>
    <name evidence="3" type="ORF">MBJ925_LOCUS4719</name>
    <name evidence="4" type="ORF">SMN809_LOCUS38038</name>
</gene>
<dbReference type="InterPro" id="IPR016181">
    <property type="entry name" value="Acyl_CoA_acyltransferase"/>
</dbReference>
<name>A0A814MNF5_9BILA</name>